<reference evidence="2 3" key="1">
    <citation type="submission" date="2015-10" db="EMBL/GenBank/DDBJ databases">
        <title>Draft genome sequence of Streptomyces caeruleatus NRRL B-24802, type strain for the species Streptomyces caeruleatus.</title>
        <authorList>
            <person name="Ruckert C."/>
            <person name="Winkler A."/>
            <person name="Kalinowski J."/>
            <person name="Kampfer P."/>
            <person name="Glaeser S."/>
        </authorList>
    </citation>
    <scope>NUCLEOTIDE SEQUENCE [LARGE SCALE GENOMIC DNA]</scope>
    <source>
        <strain evidence="2 3">NRRL B-24802</strain>
    </source>
</reference>
<evidence type="ECO:0000256" key="1">
    <source>
        <dbReference type="SAM" id="SignalP"/>
    </source>
</evidence>
<keyword evidence="3" id="KW-1185">Reference proteome</keyword>
<dbReference type="Proteomes" id="UP000053429">
    <property type="component" value="Unassembled WGS sequence"/>
</dbReference>
<protein>
    <recommendedName>
        <fullName evidence="4">Peptidase inhibitor</fullName>
    </recommendedName>
</protein>
<keyword evidence="1" id="KW-0732">Signal</keyword>
<dbReference type="EMBL" id="LMWY01000023">
    <property type="protein sequence ID" value="KUO02594.1"/>
    <property type="molecule type" value="Genomic_DNA"/>
</dbReference>
<proteinExistence type="predicted"/>
<comment type="caution">
    <text evidence="2">The sequence shown here is derived from an EMBL/GenBank/DDBJ whole genome shotgun (WGS) entry which is preliminary data.</text>
</comment>
<evidence type="ECO:0000313" key="3">
    <source>
        <dbReference type="Proteomes" id="UP000053429"/>
    </source>
</evidence>
<organism evidence="2 3">
    <name type="scientific">Streptomyces caeruleatus</name>
    <dbReference type="NCBI Taxonomy" id="661399"/>
    <lineage>
        <taxon>Bacteria</taxon>
        <taxon>Bacillati</taxon>
        <taxon>Actinomycetota</taxon>
        <taxon>Actinomycetes</taxon>
        <taxon>Kitasatosporales</taxon>
        <taxon>Streptomycetaceae</taxon>
        <taxon>Streptomyces</taxon>
    </lineage>
</organism>
<dbReference type="AlphaFoldDB" id="A0A101U1V4"/>
<evidence type="ECO:0000313" key="2">
    <source>
        <dbReference type="EMBL" id="KUO02594.1"/>
    </source>
</evidence>
<dbReference type="OrthoDB" id="4325857at2"/>
<dbReference type="RefSeq" id="WP_062720213.1">
    <property type="nucleotide sequence ID" value="NZ_KQ948929.1"/>
</dbReference>
<accession>A0A101U1V4</accession>
<feature type="signal peptide" evidence="1">
    <location>
        <begin position="1"/>
        <end position="28"/>
    </location>
</feature>
<name>A0A101U1V4_9ACTN</name>
<gene>
    <name evidence="2" type="ORF">AQJ67_19140</name>
</gene>
<sequence length="127" mass="13769">MLKKIKRTAVALALATGTLAATVATAQAGELGARQGDYAGCKLGYVCMYQNEADWKAGQPSHRWYEYGAHNVNNQYGTKWVFNNQHSGAKARLCFGYNGANCTGLIINSYTVGVADITPINSIKLYQ</sequence>
<evidence type="ECO:0008006" key="4">
    <source>
        <dbReference type="Google" id="ProtNLM"/>
    </source>
</evidence>
<feature type="chain" id="PRO_5007107523" description="Peptidase inhibitor" evidence="1">
    <location>
        <begin position="29"/>
        <end position="127"/>
    </location>
</feature>